<name>A0A1F6UIK7_9PROT</name>
<dbReference type="InterPro" id="IPR009056">
    <property type="entry name" value="Cyt_c-like_dom"/>
</dbReference>
<keyword evidence="6 7" id="KW-0408">Iron</keyword>
<dbReference type="AlphaFoldDB" id="A0A1F6UIK7"/>
<keyword evidence="2 7" id="KW-0349">Heme</keyword>
<dbReference type="PANTHER" id="PTHR30600">
    <property type="entry name" value="CYTOCHROME C PEROXIDASE-RELATED"/>
    <property type="match status" value="1"/>
</dbReference>
<dbReference type="GO" id="GO:0020037">
    <property type="term" value="F:heme binding"/>
    <property type="evidence" value="ECO:0007669"/>
    <property type="project" value="InterPro"/>
</dbReference>
<reference evidence="9 10" key="1">
    <citation type="journal article" date="2016" name="Nat. Commun.">
        <title>Thousands of microbial genomes shed light on interconnected biogeochemical processes in an aquifer system.</title>
        <authorList>
            <person name="Anantharaman K."/>
            <person name="Brown C.T."/>
            <person name="Hug L.A."/>
            <person name="Sharon I."/>
            <person name="Castelle C.J."/>
            <person name="Probst A.J."/>
            <person name="Thomas B.C."/>
            <person name="Singh A."/>
            <person name="Wilkins M.J."/>
            <person name="Karaoz U."/>
            <person name="Brodie E.L."/>
            <person name="Williams K.H."/>
            <person name="Hubbard S.S."/>
            <person name="Banfield J.F."/>
        </authorList>
    </citation>
    <scope>NUCLEOTIDE SEQUENCE [LARGE SCALE GENOMIC DNA]</scope>
</reference>
<accession>A0A1F6UIK7</accession>
<feature type="domain" description="Cytochrome c" evidence="8">
    <location>
        <begin position="171"/>
        <end position="356"/>
    </location>
</feature>
<evidence type="ECO:0000313" key="9">
    <source>
        <dbReference type="EMBL" id="OGI57171.1"/>
    </source>
</evidence>
<gene>
    <name evidence="9" type="ORF">A2V58_00570</name>
</gene>
<dbReference type="InterPro" id="IPR036909">
    <property type="entry name" value="Cyt_c-like_dom_sf"/>
</dbReference>
<comment type="subcellular location">
    <subcellularLocation>
        <location evidence="1">Cell envelope</location>
    </subcellularLocation>
</comment>
<dbReference type="GO" id="GO:0046872">
    <property type="term" value="F:metal ion binding"/>
    <property type="evidence" value="ECO:0007669"/>
    <property type="project" value="UniProtKB-KW"/>
</dbReference>
<evidence type="ECO:0000256" key="7">
    <source>
        <dbReference type="PROSITE-ProRule" id="PRU00433"/>
    </source>
</evidence>
<evidence type="ECO:0000259" key="8">
    <source>
        <dbReference type="PROSITE" id="PS51007"/>
    </source>
</evidence>
<sequence>AEVGWTGPDSTINTHGAVYEGAVTGRFGNRKPPSSGYATPSPILHFSRSGGGTFTGGNFWDGRATGEKLGNPAADQAQGPFLNPLEQNNDSPQAVCDKVSTSSFAQELTGYTYAMLFDQAFGAGSLDCTTAVDATYDRIALAIAAYEDSREVNRYSSKYDYFLARKAQLTAEERKGLALFNGRAKCSHCHTSVATPKGAAPLFTDYTYDNLGVPRNPENPFYTQLEFNPMGINWIDLGLGEFLASRIDYQRYAAANLGKQKVPTLRNVDKRPYPEFVKAYGHNGYFKSLKGIVHFYNTRDVKPRCPNLFTTEADALAQGCWPAPEVTVNVNTNELGDLRLSDAEENAIVAFLKTLSDGFGQ</sequence>
<evidence type="ECO:0000313" key="10">
    <source>
        <dbReference type="Proteomes" id="UP000177950"/>
    </source>
</evidence>
<keyword evidence="4" id="KW-0732">Signal</keyword>
<protein>
    <submittedName>
        <fullName evidence="9">Cytochrome C</fullName>
    </submittedName>
</protein>
<dbReference type="GO" id="GO:0004130">
    <property type="term" value="F:cytochrome-c peroxidase activity"/>
    <property type="evidence" value="ECO:0007669"/>
    <property type="project" value="TreeGrafter"/>
</dbReference>
<dbReference type="InterPro" id="IPR004852">
    <property type="entry name" value="Di-haem_cyt_c_peroxidsae"/>
</dbReference>
<evidence type="ECO:0000256" key="6">
    <source>
        <dbReference type="ARBA" id="ARBA00023004"/>
    </source>
</evidence>
<dbReference type="Proteomes" id="UP000177950">
    <property type="component" value="Unassembled WGS sequence"/>
</dbReference>
<evidence type="ECO:0000256" key="4">
    <source>
        <dbReference type="ARBA" id="ARBA00022729"/>
    </source>
</evidence>
<dbReference type="PROSITE" id="PS51007">
    <property type="entry name" value="CYTC"/>
    <property type="match status" value="1"/>
</dbReference>
<proteinExistence type="predicted"/>
<comment type="caution">
    <text evidence="9">The sequence shown here is derived from an EMBL/GenBank/DDBJ whole genome shotgun (WGS) entry which is preliminary data.</text>
</comment>
<evidence type="ECO:0000256" key="2">
    <source>
        <dbReference type="ARBA" id="ARBA00022617"/>
    </source>
</evidence>
<dbReference type="EMBL" id="MFSV01000148">
    <property type="protein sequence ID" value="OGI57171.1"/>
    <property type="molecule type" value="Genomic_DNA"/>
</dbReference>
<keyword evidence="5" id="KW-0560">Oxidoreductase</keyword>
<keyword evidence="3 7" id="KW-0479">Metal-binding</keyword>
<dbReference type="GO" id="GO:0009055">
    <property type="term" value="F:electron transfer activity"/>
    <property type="evidence" value="ECO:0007669"/>
    <property type="project" value="InterPro"/>
</dbReference>
<dbReference type="Pfam" id="PF03150">
    <property type="entry name" value="CCP_MauG"/>
    <property type="match status" value="1"/>
</dbReference>
<evidence type="ECO:0000256" key="1">
    <source>
        <dbReference type="ARBA" id="ARBA00004196"/>
    </source>
</evidence>
<dbReference type="Gene3D" id="1.10.760.10">
    <property type="entry name" value="Cytochrome c-like domain"/>
    <property type="match status" value="2"/>
</dbReference>
<dbReference type="InterPro" id="IPR051395">
    <property type="entry name" value="Cytochrome_c_Peroxidase/MauG"/>
</dbReference>
<dbReference type="GO" id="GO:0030313">
    <property type="term" value="C:cell envelope"/>
    <property type="evidence" value="ECO:0007669"/>
    <property type="project" value="UniProtKB-SubCell"/>
</dbReference>
<dbReference type="SUPFAM" id="SSF46626">
    <property type="entry name" value="Cytochrome c"/>
    <property type="match status" value="2"/>
</dbReference>
<dbReference type="PANTHER" id="PTHR30600:SF10">
    <property type="entry name" value="BLL6722 PROTEIN"/>
    <property type="match status" value="1"/>
</dbReference>
<organism evidence="9 10">
    <name type="scientific">Candidatus Muproteobacteria bacterium RBG_19FT_COMBO_61_10</name>
    <dbReference type="NCBI Taxonomy" id="1817761"/>
    <lineage>
        <taxon>Bacteria</taxon>
        <taxon>Pseudomonadati</taxon>
        <taxon>Pseudomonadota</taxon>
        <taxon>Candidatus Muproteobacteria</taxon>
    </lineage>
</organism>
<evidence type="ECO:0000256" key="3">
    <source>
        <dbReference type="ARBA" id="ARBA00022723"/>
    </source>
</evidence>
<evidence type="ECO:0000256" key="5">
    <source>
        <dbReference type="ARBA" id="ARBA00023002"/>
    </source>
</evidence>
<feature type="non-terminal residue" evidence="9">
    <location>
        <position position="1"/>
    </location>
</feature>